<comment type="caution">
    <text evidence="2">The sequence shown here is derived from an EMBL/GenBank/DDBJ whole genome shotgun (WGS) entry which is preliminary data.</text>
</comment>
<dbReference type="eggNOG" id="arCOG02470">
    <property type="taxonomic scope" value="Archaea"/>
</dbReference>
<dbReference type="SUPFAM" id="SSF89392">
    <property type="entry name" value="Prokaryotic lipoproteins and lipoprotein localization factors"/>
    <property type="match status" value="1"/>
</dbReference>
<evidence type="ECO:0008006" key="4">
    <source>
        <dbReference type="Google" id="ProtNLM"/>
    </source>
</evidence>
<feature type="region of interest" description="Disordered" evidence="1">
    <location>
        <begin position="107"/>
        <end position="129"/>
    </location>
</feature>
<dbReference type="PANTHER" id="PTHR37507:SF2">
    <property type="entry name" value="SPORULATION PROTEIN YDCC"/>
    <property type="match status" value="1"/>
</dbReference>
<dbReference type="Gene3D" id="2.50.20.10">
    <property type="entry name" value="Lipoprotein localisation LolA/LolB/LppX"/>
    <property type="match status" value="1"/>
</dbReference>
<dbReference type="PANTHER" id="PTHR37507">
    <property type="entry name" value="SPORULATION PROTEIN YDCC"/>
    <property type="match status" value="1"/>
</dbReference>
<reference evidence="2 3" key="1">
    <citation type="journal article" date="2014" name="PLoS Genet.">
        <title>Phylogenetically driven sequencing of extremely halophilic archaea reveals strategies for static and dynamic osmo-response.</title>
        <authorList>
            <person name="Becker E.A."/>
            <person name="Seitzer P.M."/>
            <person name="Tritt A."/>
            <person name="Larsen D."/>
            <person name="Krusor M."/>
            <person name="Yao A.I."/>
            <person name="Wu D."/>
            <person name="Madern D."/>
            <person name="Eisen J.A."/>
            <person name="Darling A.E."/>
            <person name="Facciotti M.T."/>
        </authorList>
    </citation>
    <scope>NUCLEOTIDE SEQUENCE [LARGE SCALE GENOMIC DNA]</scope>
    <source>
        <strain evidence="2 3">DSM 3751</strain>
    </source>
</reference>
<dbReference type="Proteomes" id="UP000011618">
    <property type="component" value="Unassembled WGS sequence"/>
</dbReference>
<evidence type="ECO:0000256" key="1">
    <source>
        <dbReference type="SAM" id="MobiDB-lite"/>
    </source>
</evidence>
<accession>L9YXE0</accession>
<proteinExistence type="predicted"/>
<dbReference type="PATRIC" id="fig|1227495.3.peg.1744"/>
<protein>
    <recommendedName>
        <fullName evidence="4">DUF2092 domain-containing protein</fullName>
    </recommendedName>
</protein>
<gene>
    <name evidence="2" type="ORF">C487_08649</name>
</gene>
<sequence length="416" mass="46350">MLEDMTAGHIIPRIATESGSVRTRNLITKRGNSPRMNRRRILATGAAVAFAGCVSYPSDSDEPPSSRALLRDAIETRRHMTDLTARRVMTVETGDETVERTERVALRPPAKQRREVVESTDPDVPAGSVTVTNRTTTWEYNPATETVEKQYHPNKTDTDRTRLVLETLRDDHRLSYRGTETVDGRETHVVETQPPAEDTGPAIGLVVGDTEFLVKLRATSDPEALSATRTVWIDDEYRYPIKERNTTRIDGEVYHELTVTYEDLALDTGLEPGTFTYDPPADATVTTEGVGPDGVFESRSAAEEFAPYDLPEPTVPDSYVLDRITVVETAERFGTTTTLWYTDPNVVARELYVAVKEVQRIDTAALEPIEFDGHTAYRRDGGKRSIFWQCDGLNYEVTCLTDDTPLLEIAASIGCS</sequence>
<dbReference type="EMBL" id="AOII01000045">
    <property type="protein sequence ID" value="ELY78326.1"/>
    <property type="molecule type" value="Genomic_DNA"/>
</dbReference>
<dbReference type="InterPro" id="IPR052944">
    <property type="entry name" value="Sporulation_related"/>
</dbReference>
<name>L9YXE0_9EURY</name>
<organism evidence="2 3">
    <name type="scientific">Natrinema pallidum DSM 3751</name>
    <dbReference type="NCBI Taxonomy" id="1227495"/>
    <lineage>
        <taxon>Archaea</taxon>
        <taxon>Methanobacteriati</taxon>
        <taxon>Methanobacteriota</taxon>
        <taxon>Stenosarchaea group</taxon>
        <taxon>Halobacteria</taxon>
        <taxon>Halobacteriales</taxon>
        <taxon>Natrialbaceae</taxon>
        <taxon>Natrinema</taxon>
    </lineage>
</organism>
<dbReference type="InterPro" id="IPR029046">
    <property type="entry name" value="LolA/LolB/LppX"/>
</dbReference>
<evidence type="ECO:0000313" key="3">
    <source>
        <dbReference type="Proteomes" id="UP000011618"/>
    </source>
</evidence>
<evidence type="ECO:0000313" key="2">
    <source>
        <dbReference type="EMBL" id="ELY78326.1"/>
    </source>
</evidence>
<dbReference type="AlphaFoldDB" id="L9YXE0"/>